<evidence type="ECO:0000313" key="1">
    <source>
        <dbReference type="EMBL" id="SDD94657.1"/>
    </source>
</evidence>
<name>A0A1G6YYF1_9BACL</name>
<dbReference type="Proteomes" id="UP000198823">
    <property type="component" value="Unassembled WGS sequence"/>
</dbReference>
<dbReference type="AlphaFoldDB" id="A0A1G6YYF1"/>
<sequence length="57" mass="6050">MATKSKSDIWLSLIALAIAAASLIYCSGFIGEFFDSRGVDASKTIARLRDVLKGSAL</sequence>
<dbReference type="EMBL" id="FNAR01000002">
    <property type="protein sequence ID" value="SDD94657.1"/>
    <property type="molecule type" value="Genomic_DNA"/>
</dbReference>
<accession>A0A1G6YYF1</accession>
<protein>
    <submittedName>
        <fullName evidence="1">Uncharacterized protein</fullName>
    </submittedName>
</protein>
<reference evidence="1 2" key="1">
    <citation type="submission" date="2016-10" db="EMBL/GenBank/DDBJ databases">
        <authorList>
            <person name="de Groot N.N."/>
        </authorList>
    </citation>
    <scope>NUCLEOTIDE SEQUENCE [LARGE SCALE GENOMIC DNA]</scope>
    <source>
        <strain evidence="1 2">CGMCC 1.6762</strain>
    </source>
</reference>
<dbReference type="RefSeq" id="WP_176764995.1">
    <property type="nucleotide sequence ID" value="NZ_FNAR01000002.1"/>
</dbReference>
<proteinExistence type="predicted"/>
<organism evidence="1 2">
    <name type="scientific">Bhargavaea beijingensis</name>
    <dbReference type="NCBI Taxonomy" id="426756"/>
    <lineage>
        <taxon>Bacteria</taxon>
        <taxon>Bacillati</taxon>
        <taxon>Bacillota</taxon>
        <taxon>Bacilli</taxon>
        <taxon>Bacillales</taxon>
        <taxon>Caryophanaceae</taxon>
        <taxon>Bhargavaea</taxon>
    </lineage>
</organism>
<gene>
    <name evidence="1" type="ORF">SAMN04488126_102110</name>
</gene>
<dbReference type="STRING" id="426756.SAMN04488126_102110"/>
<evidence type="ECO:0000313" key="2">
    <source>
        <dbReference type="Proteomes" id="UP000198823"/>
    </source>
</evidence>